<dbReference type="SUPFAM" id="SSF54523">
    <property type="entry name" value="Pili subunits"/>
    <property type="match status" value="1"/>
</dbReference>
<keyword evidence="7" id="KW-1185">Reference proteome</keyword>
<evidence type="ECO:0000256" key="4">
    <source>
        <dbReference type="ARBA" id="ARBA00023237"/>
    </source>
</evidence>
<gene>
    <name evidence="6" type="ORF">EHF33_05885</name>
</gene>
<dbReference type="InterPro" id="IPR012902">
    <property type="entry name" value="N_methyl_site"/>
</dbReference>
<sequence>MRRDHLSQGFTIIEILVAIVLLGIVIIITAQPLINSLRLSATSENTLSGTQEAQDVLERARALVVADYGTPQADLNNMVKPSTSTILCQDVAPDLTISATCADTTGDTPFLRRLTVTTTVVSQAPVVLSLDVRP</sequence>
<name>A0A3G8YDN3_9DEIO</name>
<organism evidence="6 7">
    <name type="scientific">Deinococcus psychrotolerans</name>
    <dbReference type="NCBI Taxonomy" id="2489213"/>
    <lineage>
        <taxon>Bacteria</taxon>
        <taxon>Thermotogati</taxon>
        <taxon>Deinococcota</taxon>
        <taxon>Deinococci</taxon>
        <taxon>Deinococcales</taxon>
        <taxon>Deinococcaceae</taxon>
        <taxon>Deinococcus</taxon>
    </lineage>
</organism>
<keyword evidence="5" id="KW-0812">Transmembrane</keyword>
<keyword evidence="5" id="KW-1133">Transmembrane helix</keyword>
<dbReference type="AlphaFoldDB" id="A0A3G8YDN3"/>
<evidence type="ECO:0000313" key="7">
    <source>
        <dbReference type="Proteomes" id="UP000276417"/>
    </source>
</evidence>
<reference evidence="6 7" key="1">
    <citation type="submission" date="2018-11" db="EMBL/GenBank/DDBJ databases">
        <title>Deinococcus shelandsis sp. nov., isolated from South Shetland Islands soil of Antarctica.</title>
        <authorList>
            <person name="Tian J."/>
        </authorList>
    </citation>
    <scope>NUCLEOTIDE SEQUENCE [LARGE SCALE GENOMIC DNA]</scope>
    <source>
        <strain evidence="6 7">S14-83T</strain>
    </source>
</reference>
<accession>A0A3G8YDN3</accession>
<dbReference type="OrthoDB" id="9841134at2"/>
<comment type="subcellular location">
    <subcellularLocation>
        <location evidence="1">Cell outer membrane</location>
        <topology evidence="1">Single-pass membrane protein</topology>
    </subcellularLocation>
    <subcellularLocation>
        <location evidence="2">Periplasm</location>
    </subcellularLocation>
</comment>
<proteinExistence type="predicted"/>
<evidence type="ECO:0000256" key="5">
    <source>
        <dbReference type="SAM" id="Phobius"/>
    </source>
</evidence>
<dbReference type="RefSeq" id="WP_124868742.1">
    <property type="nucleotide sequence ID" value="NZ_CP034183.1"/>
</dbReference>
<dbReference type="Proteomes" id="UP000276417">
    <property type="component" value="Chromosome 1"/>
</dbReference>
<dbReference type="Pfam" id="PF07963">
    <property type="entry name" value="N_methyl"/>
    <property type="match status" value="1"/>
</dbReference>
<keyword evidence="3" id="KW-0574">Periplasm</keyword>
<feature type="transmembrane region" description="Helical" evidence="5">
    <location>
        <begin position="12"/>
        <end position="34"/>
    </location>
</feature>
<dbReference type="GO" id="GO:0009279">
    <property type="term" value="C:cell outer membrane"/>
    <property type="evidence" value="ECO:0007669"/>
    <property type="project" value="UniProtKB-SubCell"/>
</dbReference>
<evidence type="ECO:0000256" key="3">
    <source>
        <dbReference type="ARBA" id="ARBA00022764"/>
    </source>
</evidence>
<dbReference type="GO" id="GO:0042597">
    <property type="term" value="C:periplasmic space"/>
    <property type="evidence" value="ECO:0007669"/>
    <property type="project" value="UniProtKB-SubCell"/>
</dbReference>
<dbReference type="KEGG" id="dph:EHF33_05885"/>
<protein>
    <submittedName>
        <fullName evidence="6">Prepilin-type N-terminal cleavage/methylation domain-containing protein</fullName>
    </submittedName>
</protein>
<keyword evidence="5" id="KW-0472">Membrane</keyword>
<dbReference type="InterPro" id="IPR045584">
    <property type="entry name" value="Pilin-like"/>
</dbReference>
<evidence type="ECO:0000256" key="2">
    <source>
        <dbReference type="ARBA" id="ARBA00004418"/>
    </source>
</evidence>
<evidence type="ECO:0000313" key="6">
    <source>
        <dbReference type="EMBL" id="AZI42337.1"/>
    </source>
</evidence>
<dbReference type="EMBL" id="CP034183">
    <property type="protein sequence ID" value="AZI42337.1"/>
    <property type="molecule type" value="Genomic_DNA"/>
</dbReference>
<dbReference type="NCBIfam" id="TIGR02532">
    <property type="entry name" value="IV_pilin_GFxxxE"/>
    <property type="match status" value="1"/>
</dbReference>
<evidence type="ECO:0000256" key="1">
    <source>
        <dbReference type="ARBA" id="ARBA00004203"/>
    </source>
</evidence>
<keyword evidence="4" id="KW-0998">Cell outer membrane</keyword>